<dbReference type="Gene3D" id="3.80.10.10">
    <property type="entry name" value="Ribonuclease Inhibitor"/>
    <property type="match status" value="1"/>
</dbReference>
<feature type="compositionally biased region" description="Low complexity" evidence="1">
    <location>
        <begin position="214"/>
        <end position="232"/>
    </location>
</feature>
<dbReference type="EMBL" id="MCGR01000009">
    <property type="protein sequence ID" value="ORY88616.1"/>
    <property type="molecule type" value="Genomic_DNA"/>
</dbReference>
<sequence>MAPRSTRRAQQAAEDAKQLQESSSTSRVVPLAPPIPPTTSSRRSKRRFPSPPPKPARSTTPTDRLTPLSSELLALILSHLSPPHQRDLASLFSFSLVSKGLLPHVRTHMYRELRIDTRVNAHAMHRTLHGNEVSRVVRGVEADVGRMAKTSSQWVGWFLFHSMHSLCGIIGSCRSVLTLTLYLPADASAWTQSLCSSLVDLKLLHTLTKDLDPTLPTSLSPSDSPSLAVLPANEGKGAGASEGMDVGWRARKSVSMWSVSQVSHLSRVSSLPVAFRPAFLPPRRTLNVERRADPLSLSFPRLSHFHLPSPRHHLRQFIKPLSTLRSLRTLRLCGISSDSSTSPPAQPHSCRLVEVVLVEVNITNSDLLHLLGNASQLKKLTLWRSSLLSKRGLTHLLKKCPNLVELRIGGSWFGAKEEDDTNFPLDTSLPSLPHLRLLHVSGSLISPAIFLHPSTNLTHLLVSNSPSFTPLALHSALCKMSCPEGGVPPVRRLTLPEMREGRTGAGGEKWSERWCFSVRQVCEAKGVVLEGAEGEDGEGGSESD</sequence>
<dbReference type="OrthoDB" id="2535448at2759"/>
<evidence type="ECO:0008006" key="4">
    <source>
        <dbReference type="Google" id="ProtNLM"/>
    </source>
</evidence>
<accession>A0A1Y2FX45</accession>
<reference evidence="2 3" key="1">
    <citation type="submission" date="2016-07" db="EMBL/GenBank/DDBJ databases">
        <title>Pervasive Adenine N6-methylation of Active Genes in Fungi.</title>
        <authorList>
            <consortium name="DOE Joint Genome Institute"/>
            <person name="Mondo S.J."/>
            <person name="Dannebaum R.O."/>
            <person name="Kuo R.C."/>
            <person name="Labutti K."/>
            <person name="Haridas S."/>
            <person name="Kuo A."/>
            <person name="Salamov A."/>
            <person name="Ahrendt S.R."/>
            <person name="Lipzen A."/>
            <person name="Sullivan W."/>
            <person name="Andreopoulos W.B."/>
            <person name="Clum A."/>
            <person name="Lindquist E."/>
            <person name="Daum C."/>
            <person name="Ramamoorthy G.K."/>
            <person name="Gryganskyi A."/>
            <person name="Culley D."/>
            <person name="Magnuson J.K."/>
            <person name="James T.Y."/>
            <person name="O'Malley M.A."/>
            <person name="Stajich J.E."/>
            <person name="Spatafora J.W."/>
            <person name="Visel A."/>
            <person name="Grigoriev I.V."/>
        </authorList>
    </citation>
    <scope>NUCLEOTIDE SEQUENCE [LARGE SCALE GENOMIC DNA]</scope>
    <source>
        <strain evidence="2 3">62-1032</strain>
    </source>
</reference>
<feature type="region of interest" description="Disordered" evidence="1">
    <location>
        <begin position="1"/>
        <end position="65"/>
    </location>
</feature>
<evidence type="ECO:0000256" key="1">
    <source>
        <dbReference type="SAM" id="MobiDB-lite"/>
    </source>
</evidence>
<gene>
    <name evidence="2" type="ORF">BCR35DRAFT_219106</name>
</gene>
<evidence type="ECO:0000313" key="3">
    <source>
        <dbReference type="Proteomes" id="UP000193467"/>
    </source>
</evidence>
<name>A0A1Y2FX45_9BASI</name>
<dbReference type="AlphaFoldDB" id="A0A1Y2FX45"/>
<dbReference type="SUPFAM" id="SSF52047">
    <property type="entry name" value="RNI-like"/>
    <property type="match status" value="1"/>
</dbReference>
<organism evidence="2 3">
    <name type="scientific">Leucosporidium creatinivorum</name>
    <dbReference type="NCBI Taxonomy" id="106004"/>
    <lineage>
        <taxon>Eukaryota</taxon>
        <taxon>Fungi</taxon>
        <taxon>Dikarya</taxon>
        <taxon>Basidiomycota</taxon>
        <taxon>Pucciniomycotina</taxon>
        <taxon>Microbotryomycetes</taxon>
        <taxon>Leucosporidiales</taxon>
        <taxon>Leucosporidium</taxon>
    </lineage>
</organism>
<dbReference type="Proteomes" id="UP000193467">
    <property type="component" value="Unassembled WGS sequence"/>
</dbReference>
<feature type="region of interest" description="Disordered" evidence="1">
    <location>
        <begin position="214"/>
        <end position="243"/>
    </location>
</feature>
<keyword evidence="3" id="KW-1185">Reference proteome</keyword>
<evidence type="ECO:0000313" key="2">
    <source>
        <dbReference type="EMBL" id="ORY88616.1"/>
    </source>
</evidence>
<dbReference type="InterPro" id="IPR032675">
    <property type="entry name" value="LRR_dom_sf"/>
</dbReference>
<protein>
    <recommendedName>
        <fullName evidence="4">F-box domain-containing protein</fullName>
    </recommendedName>
</protein>
<dbReference type="InParanoid" id="A0A1Y2FX45"/>
<comment type="caution">
    <text evidence="2">The sequence shown here is derived from an EMBL/GenBank/DDBJ whole genome shotgun (WGS) entry which is preliminary data.</text>
</comment>
<proteinExistence type="predicted"/>